<dbReference type="InterPro" id="IPR024752">
    <property type="entry name" value="Myb/SANT-like_dom"/>
</dbReference>
<dbReference type="PANTHER" id="PTHR46250:SF18">
    <property type="entry name" value="MYB_SANT-LIKE DOMAIN-CONTAINING PROTEIN"/>
    <property type="match status" value="1"/>
</dbReference>
<dbReference type="EMBL" id="JACGWM010000003">
    <property type="protein sequence ID" value="KAL0383142.1"/>
    <property type="molecule type" value="Genomic_DNA"/>
</dbReference>
<reference evidence="3" key="2">
    <citation type="journal article" date="2024" name="Plant">
        <title>Genomic evolution and insights into agronomic trait innovations of Sesamum species.</title>
        <authorList>
            <person name="Miao H."/>
            <person name="Wang L."/>
            <person name="Qu L."/>
            <person name="Liu H."/>
            <person name="Sun Y."/>
            <person name="Le M."/>
            <person name="Wang Q."/>
            <person name="Wei S."/>
            <person name="Zheng Y."/>
            <person name="Lin W."/>
            <person name="Duan Y."/>
            <person name="Cao H."/>
            <person name="Xiong S."/>
            <person name="Wang X."/>
            <person name="Wei L."/>
            <person name="Li C."/>
            <person name="Ma Q."/>
            <person name="Ju M."/>
            <person name="Zhao R."/>
            <person name="Li G."/>
            <person name="Mu C."/>
            <person name="Tian Q."/>
            <person name="Mei H."/>
            <person name="Zhang T."/>
            <person name="Gao T."/>
            <person name="Zhang H."/>
        </authorList>
    </citation>
    <scope>NUCLEOTIDE SEQUENCE</scope>
    <source>
        <strain evidence="3">KEN8</strain>
    </source>
</reference>
<accession>A0AAW2RSH4</accession>
<evidence type="ECO:0000256" key="1">
    <source>
        <dbReference type="SAM" id="MobiDB-lite"/>
    </source>
</evidence>
<evidence type="ECO:0000313" key="3">
    <source>
        <dbReference type="EMBL" id="KAL0383142.1"/>
    </source>
</evidence>
<comment type="caution">
    <text evidence="3">The sequence shown here is derived from an EMBL/GenBank/DDBJ whole genome shotgun (WGS) entry which is preliminary data.</text>
</comment>
<feature type="region of interest" description="Disordered" evidence="1">
    <location>
        <begin position="1"/>
        <end position="27"/>
    </location>
</feature>
<sequence>MHLCDDEGTSKLRGCRRKSDKGNSRRTWTQHEEEVLVNALCTIITMGWKSEDGFRSGYLSQLESIMCKHFPNTDIRAGPHINSKIHVWKKYYKTLSGMMSKNGFGWDDSRCMITVNSQDIWDEYCKIDPTTRTMRYKTWPFYPAWREIFSKDRATSGITVDANKKVDLPNTITKNDNHDCYVPSAEWCHNVGYVGNDKGVAGDQQVNFNPNTTPTTINKKSSSSTKKRKAHVVEQDDGLVNAVRTLCDSANERLGELIKKLIWDFVEVEKRSAIYEAVGQVLGINLNDQILISDRLIDNSKKMDHFFSLSDDARARMVGLMLKGNM</sequence>
<dbReference type="Pfam" id="PF12776">
    <property type="entry name" value="Myb_DNA-bind_3"/>
    <property type="match status" value="1"/>
</dbReference>
<feature type="compositionally biased region" description="Low complexity" evidence="1">
    <location>
        <begin position="207"/>
        <end position="224"/>
    </location>
</feature>
<gene>
    <name evidence="3" type="ORF">Scaly_0601500</name>
</gene>
<organism evidence="3">
    <name type="scientific">Sesamum calycinum</name>
    <dbReference type="NCBI Taxonomy" id="2727403"/>
    <lineage>
        <taxon>Eukaryota</taxon>
        <taxon>Viridiplantae</taxon>
        <taxon>Streptophyta</taxon>
        <taxon>Embryophyta</taxon>
        <taxon>Tracheophyta</taxon>
        <taxon>Spermatophyta</taxon>
        <taxon>Magnoliopsida</taxon>
        <taxon>eudicotyledons</taxon>
        <taxon>Gunneridae</taxon>
        <taxon>Pentapetalae</taxon>
        <taxon>asterids</taxon>
        <taxon>lamiids</taxon>
        <taxon>Lamiales</taxon>
        <taxon>Pedaliaceae</taxon>
        <taxon>Sesamum</taxon>
    </lineage>
</organism>
<reference evidence="3" key="1">
    <citation type="submission" date="2020-06" db="EMBL/GenBank/DDBJ databases">
        <authorList>
            <person name="Li T."/>
            <person name="Hu X."/>
            <person name="Zhang T."/>
            <person name="Song X."/>
            <person name="Zhang H."/>
            <person name="Dai N."/>
            <person name="Sheng W."/>
            <person name="Hou X."/>
            <person name="Wei L."/>
        </authorList>
    </citation>
    <scope>NUCLEOTIDE SEQUENCE</scope>
    <source>
        <strain evidence="3">KEN8</strain>
        <tissue evidence="3">Leaf</tissue>
    </source>
</reference>
<feature type="region of interest" description="Disordered" evidence="1">
    <location>
        <begin position="206"/>
        <end position="227"/>
    </location>
</feature>
<feature type="domain" description="Myb/SANT-like" evidence="2">
    <location>
        <begin position="27"/>
        <end position="124"/>
    </location>
</feature>
<evidence type="ECO:0000259" key="2">
    <source>
        <dbReference type="Pfam" id="PF12776"/>
    </source>
</evidence>
<proteinExistence type="predicted"/>
<name>A0AAW2RSH4_9LAMI</name>
<dbReference type="PANTHER" id="PTHR46250">
    <property type="entry name" value="MYB/SANT-LIKE DNA-BINDING DOMAIN PROTEIN-RELATED"/>
    <property type="match status" value="1"/>
</dbReference>
<protein>
    <recommendedName>
        <fullName evidence="2">Myb/SANT-like domain-containing protein</fullName>
    </recommendedName>
</protein>
<feature type="compositionally biased region" description="Basic and acidic residues" evidence="1">
    <location>
        <begin position="1"/>
        <end position="10"/>
    </location>
</feature>
<dbReference type="AlphaFoldDB" id="A0AAW2RSH4"/>